<dbReference type="GO" id="GO:0003676">
    <property type="term" value="F:nucleic acid binding"/>
    <property type="evidence" value="ECO:0007669"/>
    <property type="project" value="InterPro"/>
</dbReference>
<dbReference type="Gene3D" id="3.30.420.10">
    <property type="entry name" value="Ribonuclease H-like superfamily/Ribonuclease H"/>
    <property type="match status" value="1"/>
</dbReference>
<dbReference type="OrthoDB" id="6143283at2759"/>
<dbReference type="EMBL" id="CACVKT020003965">
    <property type="protein sequence ID" value="CAC5387109.1"/>
    <property type="molecule type" value="Genomic_DNA"/>
</dbReference>
<dbReference type="AlphaFoldDB" id="A0A6J8BWM0"/>
<evidence type="ECO:0000313" key="2">
    <source>
        <dbReference type="Proteomes" id="UP000507470"/>
    </source>
</evidence>
<dbReference type="Proteomes" id="UP000507470">
    <property type="component" value="Unassembled WGS sequence"/>
</dbReference>
<dbReference type="InterPro" id="IPR036397">
    <property type="entry name" value="RNaseH_sf"/>
</dbReference>
<accession>A0A6J8BWM0</accession>
<protein>
    <recommendedName>
        <fullName evidence="3">Tc1-like transposase DDE domain-containing protein</fullName>
    </recommendedName>
</protein>
<gene>
    <name evidence="1" type="ORF">MCOR_22480</name>
</gene>
<organism evidence="1 2">
    <name type="scientific">Mytilus coruscus</name>
    <name type="common">Sea mussel</name>
    <dbReference type="NCBI Taxonomy" id="42192"/>
    <lineage>
        <taxon>Eukaryota</taxon>
        <taxon>Metazoa</taxon>
        <taxon>Spiralia</taxon>
        <taxon>Lophotrochozoa</taxon>
        <taxon>Mollusca</taxon>
        <taxon>Bivalvia</taxon>
        <taxon>Autobranchia</taxon>
        <taxon>Pteriomorphia</taxon>
        <taxon>Mytilida</taxon>
        <taxon>Mytiloidea</taxon>
        <taxon>Mytilidae</taxon>
        <taxon>Mytilinae</taxon>
        <taxon>Mytilus</taxon>
    </lineage>
</organism>
<dbReference type="PANTHER" id="PTHR33939:SF1">
    <property type="entry name" value="DUF4371 DOMAIN-CONTAINING PROTEIN"/>
    <property type="match status" value="1"/>
</dbReference>
<dbReference type="PANTHER" id="PTHR33939">
    <property type="entry name" value="PROTEIN CBG22215"/>
    <property type="match status" value="1"/>
</dbReference>
<sequence>MNLVYIDETWIDTAYTAKKCWQHEDECVFLEPVSSGQRLIIVHGGGKLEFVPNAQLIYKAKSCTGDYHHEMNDENFKKWFTEKLLSCLPEKSVIIMDNASYHSVQFDKCPTTNTNKADIQAWLRLHEIQFDSKLLRPQLLALVKACNQTP</sequence>
<keyword evidence="2" id="KW-1185">Reference proteome</keyword>
<proteinExistence type="predicted"/>
<reference evidence="1 2" key="1">
    <citation type="submission" date="2020-06" db="EMBL/GenBank/DDBJ databases">
        <authorList>
            <person name="Li R."/>
            <person name="Bekaert M."/>
        </authorList>
    </citation>
    <scope>NUCLEOTIDE SEQUENCE [LARGE SCALE GENOMIC DNA]</scope>
    <source>
        <strain evidence="2">wild</strain>
    </source>
</reference>
<name>A0A6J8BWM0_MYTCO</name>
<evidence type="ECO:0000313" key="1">
    <source>
        <dbReference type="EMBL" id="CAC5387109.1"/>
    </source>
</evidence>
<evidence type="ECO:0008006" key="3">
    <source>
        <dbReference type="Google" id="ProtNLM"/>
    </source>
</evidence>